<reference evidence="2 3" key="1">
    <citation type="submission" date="2019-02" db="EMBL/GenBank/DDBJ databases">
        <title>Pedobacter sp. RP-3-11 sp. nov., isolated from Arctic soil.</title>
        <authorList>
            <person name="Dahal R.H."/>
        </authorList>
    </citation>
    <scope>NUCLEOTIDE SEQUENCE [LARGE SCALE GENOMIC DNA]</scope>
    <source>
        <strain evidence="2 3">RP-3-11</strain>
    </source>
</reference>
<organism evidence="2 3">
    <name type="scientific">Pedobacter frigidisoli</name>
    <dbReference type="NCBI Taxonomy" id="2530455"/>
    <lineage>
        <taxon>Bacteria</taxon>
        <taxon>Pseudomonadati</taxon>
        <taxon>Bacteroidota</taxon>
        <taxon>Sphingobacteriia</taxon>
        <taxon>Sphingobacteriales</taxon>
        <taxon>Sphingobacteriaceae</taxon>
        <taxon>Pedobacter</taxon>
    </lineage>
</organism>
<proteinExistence type="predicted"/>
<feature type="region of interest" description="Disordered" evidence="1">
    <location>
        <begin position="1"/>
        <end position="77"/>
    </location>
</feature>
<protein>
    <submittedName>
        <fullName evidence="2">Uncharacterized protein</fullName>
    </submittedName>
</protein>
<dbReference type="OrthoDB" id="9937634at2"/>
<sequence>MEDSKNDNDILRDIKEVHQKIQKEPGLQYDPSDERVSSGDLEEQMEGSDADGDEALIDHPDQDQKREERDGGDVDSA</sequence>
<dbReference type="RefSeq" id="WP_131559732.1">
    <property type="nucleotide sequence ID" value="NZ_SJSN01000010.1"/>
</dbReference>
<feature type="compositionally biased region" description="Acidic residues" evidence="1">
    <location>
        <begin position="40"/>
        <end position="55"/>
    </location>
</feature>
<feature type="compositionally biased region" description="Basic and acidic residues" evidence="1">
    <location>
        <begin position="1"/>
        <end position="23"/>
    </location>
</feature>
<dbReference type="AlphaFoldDB" id="A0A4R0P1W6"/>
<dbReference type="Proteomes" id="UP000291485">
    <property type="component" value="Unassembled WGS sequence"/>
</dbReference>
<evidence type="ECO:0000313" key="3">
    <source>
        <dbReference type="Proteomes" id="UP000291485"/>
    </source>
</evidence>
<evidence type="ECO:0000313" key="2">
    <source>
        <dbReference type="EMBL" id="TCD07597.1"/>
    </source>
</evidence>
<feature type="compositionally biased region" description="Basic and acidic residues" evidence="1">
    <location>
        <begin position="56"/>
        <end position="77"/>
    </location>
</feature>
<gene>
    <name evidence="2" type="ORF">EZ449_13735</name>
</gene>
<dbReference type="EMBL" id="SJSN01000010">
    <property type="protein sequence ID" value="TCD07597.1"/>
    <property type="molecule type" value="Genomic_DNA"/>
</dbReference>
<accession>A0A4R0P1W6</accession>
<comment type="caution">
    <text evidence="2">The sequence shown here is derived from an EMBL/GenBank/DDBJ whole genome shotgun (WGS) entry which is preliminary data.</text>
</comment>
<keyword evidence="3" id="KW-1185">Reference proteome</keyword>
<name>A0A4R0P1W6_9SPHI</name>
<evidence type="ECO:0000256" key="1">
    <source>
        <dbReference type="SAM" id="MobiDB-lite"/>
    </source>
</evidence>